<proteinExistence type="predicted"/>
<accession>B8LYF2</accession>
<gene>
    <name evidence="2" type="ORF">TSTA_063600</name>
</gene>
<dbReference type="RefSeq" id="XP_002340268.1">
    <property type="nucleotide sequence ID" value="XM_002340227.1"/>
</dbReference>
<feature type="region of interest" description="Disordered" evidence="1">
    <location>
        <begin position="1"/>
        <end position="49"/>
    </location>
</feature>
<dbReference type="GeneID" id="8106615"/>
<dbReference type="EMBL" id="EQ962652">
    <property type="protein sequence ID" value="EED22881.1"/>
    <property type="molecule type" value="Genomic_DNA"/>
</dbReference>
<dbReference type="Proteomes" id="UP000001745">
    <property type="component" value="Unassembled WGS sequence"/>
</dbReference>
<name>B8LYF2_TALSN</name>
<evidence type="ECO:0000313" key="2">
    <source>
        <dbReference type="EMBL" id="EED22881.1"/>
    </source>
</evidence>
<evidence type="ECO:0000256" key="1">
    <source>
        <dbReference type="SAM" id="MobiDB-lite"/>
    </source>
</evidence>
<reference evidence="3" key="1">
    <citation type="journal article" date="2015" name="Genome Announc.">
        <title>Genome sequence of the AIDS-associated pathogen Penicillium marneffei (ATCC18224) and its near taxonomic relative Talaromyces stipitatus (ATCC10500).</title>
        <authorList>
            <person name="Nierman W.C."/>
            <person name="Fedorova-Abrams N.D."/>
            <person name="Andrianopoulos A."/>
        </authorList>
    </citation>
    <scope>NUCLEOTIDE SEQUENCE [LARGE SCALE GENOMIC DNA]</scope>
    <source>
        <strain evidence="3">ATCC 10500 / CBS 375.48 / QM 6759 / NRRL 1006</strain>
    </source>
</reference>
<feature type="compositionally biased region" description="Polar residues" evidence="1">
    <location>
        <begin position="18"/>
        <end position="30"/>
    </location>
</feature>
<sequence>MGKIEGITDDNNDNTTDFLSSSFITPQQPQRKSSKTTNSRRSTGNPLSAQRKLASIAQIQDAQPLSRKLPSTMTSVLVQNVKKEHLPYRVLAHPGVDCPLDEKFQERCYHCRAMVELKLWLQSYNMPVSSEGPSLKLLVMYFPQLTCQQTIKTRKGILLCMRYNLEDMQLPIVLMQGQQRAVISWTKSFKVSANTKIKDVTTKTSHNSGGASREACDVNFAWM</sequence>
<evidence type="ECO:0000313" key="3">
    <source>
        <dbReference type="Proteomes" id="UP000001745"/>
    </source>
</evidence>
<dbReference type="HOGENOM" id="CLU_1240844_0_0_1"/>
<protein>
    <submittedName>
        <fullName evidence="2">Uncharacterized protein</fullName>
    </submittedName>
</protein>
<dbReference type="InParanoid" id="B8LYF2"/>
<dbReference type="VEuPathDB" id="FungiDB:TSTA_063600"/>
<keyword evidence="3" id="KW-1185">Reference proteome</keyword>
<dbReference type="AlphaFoldDB" id="B8LYF2"/>
<organism evidence="2 3">
    <name type="scientific">Talaromyces stipitatus (strain ATCC 10500 / CBS 375.48 / QM 6759 / NRRL 1006)</name>
    <name type="common">Penicillium stipitatum</name>
    <dbReference type="NCBI Taxonomy" id="441959"/>
    <lineage>
        <taxon>Eukaryota</taxon>
        <taxon>Fungi</taxon>
        <taxon>Dikarya</taxon>
        <taxon>Ascomycota</taxon>
        <taxon>Pezizomycotina</taxon>
        <taxon>Eurotiomycetes</taxon>
        <taxon>Eurotiomycetidae</taxon>
        <taxon>Eurotiales</taxon>
        <taxon>Trichocomaceae</taxon>
        <taxon>Talaromyces</taxon>
        <taxon>Talaromyces sect. Talaromyces</taxon>
    </lineage>
</organism>